<evidence type="ECO:0000313" key="5">
    <source>
        <dbReference type="Proteomes" id="UP000689967"/>
    </source>
</evidence>
<feature type="compositionally biased region" description="Basic and acidic residues" evidence="2">
    <location>
        <begin position="152"/>
        <end position="162"/>
    </location>
</feature>
<dbReference type="InterPro" id="IPR051610">
    <property type="entry name" value="GPI/OXD"/>
</dbReference>
<feature type="domain" description="Cupin type-2" evidence="3">
    <location>
        <begin position="53"/>
        <end position="123"/>
    </location>
</feature>
<keyword evidence="5" id="KW-1185">Reference proteome</keyword>
<dbReference type="PANTHER" id="PTHR35848:SF9">
    <property type="entry name" value="SLL1358 PROTEIN"/>
    <property type="match status" value="1"/>
</dbReference>
<feature type="region of interest" description="Disordered" evidence="2">
    <location>
        <begin position="1"/>
        <end position="36"/>
    </location>
</feature>
<comment type="caution">
    <text evidence="4">The sequence shown here is derived from an EMBL/GenBank/DDBJ whole genome shotgun (WGS) entry which is preliminary data.</text>
</comment>
<dbReference type="Proteomes" id="UP000689967">
    <property type="component" value="Unassembled WGS sequence"/>
</dbReference>
<dbReference type="InterPro" id="IPR013096">
    <property type="entry name" value="Cupin_2"/>
</dbReference>
<feature type="region of interest" description="Disordered" evidence="2">
    <location>
        <begin position="138"/>
        <end position="162"/>
    </location>
</feature>
<sequence length="162" mass="17517">MRQDDLPAALMAMDVPERRRRSSYPEPFRSRTEGRAKQPLGDAFGLRNFGVNLTTLAPGAVSALHHAHSRQDEFVYVLEGSPTLVTDAGEVELRPGAIAGFRAGGPAHHLVNRGDVPARYLEIGDRSAGDAVTYPRDDLAGTQAADGSWRFTRKDGTPHDAA</sequence>
<dbReference type="Pfam" id="PF07883">
    <property type="entry name" value="Cupin_2"/>
    <property type="match status" value="1"/>
</dbReference>
<evidence type="ECO:0000256" key="1">
    <source>
        <dbReference type="ARBA" id="ARBA00022723"/>
    </source>
</evidence>
<keyword evidence="1" id="KW-0479">Metal-binding</keyword>
<dbReference type="CDD" id="cd02224">
    <property type="entry name" value="cupin_SPO2919-like"/>
    <property type="match status" value="1"/>
</dbReference>
<evidence type="ECO:0000259" key="3">
    <source>
        <dbReference type="Pfam" id="PF07883"/>
    </source>
</evidence>
<protein>
    <submittedName>
        <fullName evidence="4">Cupin domain-containing protein</fullName>
    </submittedName>
</protein>
<name>A0ABS6HFY1_9PROT</name>
<dbReference type="PANTHER" id="PTHR35848">
    <property type="entry name" value="OXALATE-BINDING PROTEIN"/>
    <property type="match status" value="1"/>
</dbReference>
<dbReference type="RefSeq" id="WP_216878228.1">
    <property type="nucleotide sequence ID" value="NZ_JAERQM010000007.1"/>
</dbReference>
<reference evidence="4 5" key="1">
    <citation type="submission" date="2021-01" db="EMBL/GenBank/DDBJ databases">
        <title>Roseomonas sp. nov, a bacterium isolated from an oil production mixture in Yumen Oilfield.</title>
        <authorList>
            <person name="Wu D."/>
        </authorList>
    </citation>
    <scope>NUCLEOTIDE SEQUENCE [LARGE SCALE GENOMIC DNA]</scope>
    <source>
        <strain evidence="4 5">ROY-5-3</strain>
    </source>
</reference>
<evidence type="ECO:0000256" key="2">
    <source>
        <dbReference type="SAM" id="MobiDB-lite"/>
    </source>
</evidence>
<organism evidence="4 5">
    <name type="scientific">Falsiroseomonas oleicola</name>
    <dbReference type="NCBI Taxonomy" id="2801474"/>
    <lineage>
        <taxon>Bacteria</taxon>
        <taxon>Pseudomonadati</taxon>
        <taxon>Pseudomonadota</taxon>
        <taxon>Alphaproteobacteria</taxon>
        <taxon>Acetobacterales</taxon>
        <taxon>Roseomonadaceae</taxon>
        <taxon>Falsiroseomonas</taxon>
    </lineage>
</organism>
<dbReference type="EMBL" id="JAERQM010000007">
    <property type="protein sequence ID" value="MBU8546205.1"/>
    <property type="molecule type" value="Genomic_DNA"/>
</dbReference>
<accession>A0ABS6HFY1</accession>
<proteinExistence type="predicted"/>
<evidence type="ECO:0000313" key="4">
    <source>
        <dbReference type="EMBL" id="MBU8546205.1"/>
    </source>
</evidence>
<gene>
    <name evidence="4" type="ORF">JJQ90_20965</name>
</gene>